<dbReference type="InterPro" id="IPR050721">
    <property type="entry name" value="Trk_Ktr_HKT_K-transport"/>
</dbReference>
<dbReference type="PRINTS" id="PR00335">
    <property type="entry name" value="KUPTAKETRKA"/>
</dbReference>
<dbReference type="Pfam" id="PF02254">
    <property type="entry name" value="TrkA_N"/>
    <property type="match status" value="1"/>
</dbReference>
<reference evidence="6 7" key="1">
    <citation type="submission" date="2019-11" db="EMBL/GenBank/DDBJ databases">
        <authorList>
            <person name="Zhang X.Y."/>
        </authorList>
    </citation>
    <scope>NUCLEOTIDE SEQUENCE [LARGE SCALE GENOMIC DNA]</scope>
    <source>
        <strain evidence="6 7">C176</strain>
    </source>
</reference>
<feature type="domain" description="RCK N-terminal" evidence="5">
    <location>
        <begin position="1"/>
        <end position="122"/>
    </location>
</feature>
<dbReference type="InterPro" id="IPR006036">
    <property type="entry name" value="K_uptake_TrkA"/>
</dbReference>
<dbReference type="InterPro" id="IPR036291">
    <property type="entry name" value="NAD(P)-bd_dom_sf"/>
</dbReference>
<dbReference type="PANTHER" id="PTHR43833">
    <property type="entry name" value="POTASSIUM CHANNEL PROTEIN 2-RELATED-RELATED"/>
    <property type="match status" value="1"/>
</dbReference>
<sequence>MYLVIIGAGPVGNSLVERALEAGHTAAVVEPDATLAQECAEQHDVLVLEMAISAETAAAESHLADADAVIATTADDSTNLMAMLLAQEAGVERRTSTVNQHSHMAIFRRLGVRVLADPERLVAENLLDMTER</sequence>
<protein>
    <submittedName>
        <fullName evidence="6">TrkA family potassium uptake protein</fullName>
    </submittedName>
</protein>
<proteinExistence type="predicted"/>
<evidence type="ECO:0000313" key="7">
    <source>
        <dbReference type="Proteomes" id="UP000433788"/>
    </source>
</evidence>
<accession>A0A6N7QTJ4</accession>
<dbReference type="SUPFAM" id="SSF51735">
    <property type="entry name" value="NAD(P)-binding Rossmann-fold domains"/>
    <property type="match status" value="1"/>
</dbReference>
<dbReference type="EMBL" id="WJPP01000004">
    <property type="protein sequence ID" value="MRH78729.1"/>
    <property type="molecule type" value="Genomic_DNA"/>
</dbReference>
<keyword evidence="1" id="KW-0813">Transport</keyword>
<dbReference type="InterPro" id="IPR003148">
    <property type="entry name" value="RCK_N"/>
</dbReference>
<dbReference type="PANTHER" id="PTHR43833:SF5">
    <property type="entry name" value="TRK SYSTEM POTASSIUM UPTAKE PROTEIN TRKA"/>
    <property type="match status" value="1"/>
</dbReference>
<dbReference type="GO" id="GO:0015079">
    <property type="term" value="F:potassium ion transmembrane transporter activity"/>
    <property type="evidence" value="ECO:0007669"/>
    <property type="project" value="InterPro"/>
</dbReference>
<comment type="caution">
    <text evidence="6">The sequence shown here is derived from an EMBL/GenBank/DDBJ whole genome shotgun (WGS) entry which is preliminary data.</text>
</comment>
<dbReference type="Gene3D" id="3.40.50.720">
    <property type="entry name" value="NAD(P)-binding Rossmann-like Domain"/>
    <property type="match status" value="1"/>
</dbReference>
<keyword evidence="7" id="KW-1185">Reference proteome</keyword>
<name>A0A6N7QTJ4_9GAMM</name>
<evidence type="ECO:0000256" key="4">
    <source>
        <dbReference type="ARBA" id="ARBA00023065"/>
    </source>
</evidence>
<evidence type="ECO:0000256" key="1">
    <source>
        <dbReference type="ARBA" id="ARBA00022448"/>
    </source>
</evidence>
<evidence type="ECO:0000256" key="3">
    <source>
        <dbReference type="ARBA" id="ARBA00022958"/>
    </source>
</evidence>
<keyword evidence="4" id="KW-0406">Ion transport</keyword>
<dbReference type="GO" id="GO:0005886">
    <property type="term" value="C:plasma membrane"/>
    <property type="evidence" value="ECO:0007669"/>
    <property type="project" value="InterPro"/>
</dbReference>
<evidence type="ECO:0000313" key="6">
    <source>
        <dbReference type="EMBL" id="MRH78729.1"/>
    </source>
</evidence>
<evidence type="ECO:0000259" key="5">
    <source>
        <dbReference type="PROSITE" id="PS51201"/>
    </source>
</evidence>
<evidence type="ECO:0000256" key="2">
    <source>
        <dbReference type="ARBA" id="ARBA00022538"/>
    </source>
</evidence>
<dbReference type="AlphaFoldDB" id="A0A6N7QTJ4"/>
<keyword evidence="2" id="KW-0633">Potassium transport</keyword>
<organism evidence="6 7">
    <name type="scientific">Spiribacter salilacus</name>
    <dbReference type="NCBI Taxonomy" id="2664894"/>
    <lineage>
        <taxon>Bacteria</taxon>
        <taxon>Pseudomonadati</taxon>
        <taxon>Pseudomonadota</taxon>
        <taxon>Gammaproteobacteria</taxon>
        <taxon>Chromatiales</taxon>
        <taxon>Ectothiorhodospiraceae</taxon>
        <taxon>Spiribacter</taxon>
    </lineage>
</organism>
<dbReference type="RefSeq" id="WP_153719762.1">
    <property type="nucleotide sequence ID" value="NZ_WJPP01000004.1"/>
</dbReference>
<gene>
    <name evidence="6" type="ORF">GH984_08425</name>
</gene>
<dbReference type="Proteomes" id="UP000433788">
    <property type="component" value="Unassembled WGS sequence"/>
</dbReference>
<dbReference type="PROSITE" id="PS51201">
    <property type="entry name" value="RCK_N"/>
    <property type="match status" value="1"/>
</dbReference>
<keyword evidence="3" id="KW-0630">Potassium</keyword>